<sequence length="228" mass="24155">MPRRHRGGHAISFQNRRAAGRALAGELSHLEGEPGLTVLGLARGGVPIGWEVAAALNAPLDAFLVRKLGVPGWPELAMGALTTGGTLVRNDEVVRNLDVTEEQLRQTIERESAELQRREAAYRGDRPAPEVRGRTVILVDDGIATGASMLAAVRAVRRAGAARVVVAVPVGAAAACRRIGAESDELVCISTPADFQAVGQVYEDFTQTTDAEVCALLADQPRHAEPDS</sequence>
<keyword evidence="6" id="KW-1185">Reference proteome</keyword>
<dbReference type="Gene3D" id="3.30.1310.20">
    <property type="entry name" value="PRTase-like"/>
    <property type="match status" value="1"/>
</dbReference>
<organism evidence="4 6">
    <name type="scientific">Mycolicibacterium diernhoferi</name>
    <dbReference type="NCBI Taxonomy" id="1801"/>
    <lineage>
        <taxon>Bacteria</taxon>
        <taxon>Bacillati</taxon>
        <taxon>Actinomycetota</taxon>
        <taxon>Actinomycetes</taxon>
        <taxon>Mycobacteriales</taxon>
        <taxon>Mycobacteriaceae</taxon>
        <taxon>Mycolicibacterium</taxon>
    </lineage>
</organism>
<dbReference type="RefSeq" id="WP_073854186.1">
    <property type="nucleotide sequence ID" value="NZ_BAAATC010000018.1"/>
</dbReference>
<dbReference type="Gene3D" id="3.40.50.2020">
    <property type="match status" value="1"/>
</dbReference>
<dbReference type="Pfam" id="PF00156">
    <property type="entry name" value="Pribosyltran"/>
    <property type="match status" value="1"/>
</dbReference>
<dbReference type="InterPro" id="IPR029057">
    <property type="entry name" value="PRTase-like"/>
</dbReference>
<evidence type="ECO:0000259" key="2">
    <source>
        <dbReference type="Pfam" id="PF00156"/>
    </source>
</evidence>
<name>A0A1Q4HM87_9MYCO</name>
<dbReference type="STRING" id="1801.BRW64_03405"/>
<dbReference type="AlphaFoldDB" id="A0A1Q4HM87"/>
<accession>A0A1Q4HM87</accession>
<dbReference type="CDD" id="cd06223">
    <property type="entry name" value="PRTases_typeI"/>
    <property type="match status" value="1"/>
</dbReference>
<dbReference type="OrthoDB" id="9810066at2"/>
<proteinExistence type="predicted"/>
<dbReference type="GO" id="GO:0016740">
    <property type="term" value="F:transferase activity"/>
    <property type="evidence" value="ECO:0007669"/>
    <property type="project" value="UniProtKB-KW"/>
</dbReference>
<evidence type="ECO:0000313" key="6">
    <source>
        <dbReference type="Proteomes" id="UP000220340"/>
    </source>
</evidence>
<evidence type="ECO:0000313" key="3">
    <source>
        <dbReference type="EMBL" id="OPE54508.1"/>
    </source>
</evidence>
<dbReference type="EMBL" id="MIJD01000081">
    <property type="protein sequence ID" value="OPE54508.1"/>
    <property type="molecule type" value="Genomic_DNA"/>
</dbReference>
<dbReference type="InterPro" id="IPR000836">
    <property type="entry name" value="PRTase_dom"/>
</dbReference>
<dbReference type="EMBL" id="PDCR01000038">
    <property type="protein sequence ID" value="PEG52032.1"/>
    <property type="molecule type" value="Genomic_DNA"/>
</dbReference>
<evidence type="ECO:0000313" key="4">
    <source>
        <dbReference type="EMBL" id="PEG52032.1"/>
    </source>
</evidence>
<dbReference type="Proteomes" id="UP000220340">
    <property type="component" value="Unassembled WGS sequence"/>
</dbReference>
<feature type="domain" description="Phosphoribosyltransferase" evidence="2">
    <location>
        <begin position="19"/>
        <end position="196"/>
    </location>
</feature>
<comment type="caution">
    <text evidence="4">The sequence shown here is derived from an EMBL/GenBank/DDBJ whole genome shotgun (WGS) entry which is preliminary data.</text>
</comment>
<keyword evidence="1" id="KW-0175">Coiled coil</keyword>
<keyword evidence="4" id="KW-0808">Transferase</keyword>
<evidence type="ECO:0000313" key="5">
    <source>
        <dbReference type="Proteomes" id="UP000191039"/>
    </source>
</evidence>
<protein>
    <submittedName>
        <fullName evidence="4">Phosphoribosyl transferase</fullName>
    </submittedName>
</protein>
<gene>
    <name evidence="3" type="ORF">BV510_09915</name>
    <name evidence="4" type="ORF">CRI78_23670</name>
</gene>
<dbReference type="SUPFAM" id="SSF53271">
    <property type="entry name" value="PRTase-like"/>
    <property type="match status" value="1"/>
</dbReference>
<dbReference type="Proteomes" id="UP000191039">
    <property type="component" value="Unassembled WGS sequence"/>
</dbReference>
<evidence type="ECO:0000256" key="1">
    <source>
        <dbReference type="SAM" id="Coils"/>
    </source>
</evidence>
<reference evidence="4 6" key="2">
    <citation type="submission" date="2017-10" db="EMBL/GenBank/DDBJ databases">
        <title>The new phylogeny of genus Mycobacterium.</title>
        <authorList>
            <person name="Tortoli E."/>
            <person name="Trovato A."/>
            <person name="Cirillo D.M."/>
        </authorList>
    </citation>
    <scope>NUCLEOTIDE SEQUENCE [LARGE SCALE GENOMIC DNA]</scope>
    <source>
        <strain evidence="4 6">IP141170001</strain>
    </source>
</reference>
<reference evidence="3 5" key="1">
    <citation type="submission" date="2016-09" db="EMBL/GenBank/DDBJ databases">
        <title>genome sequences of unsequenced Mycobacteria.</title>
        <authorList>
            <person name="Greninger A.L."/>
            <person name="Jerome K.R."/>
            <person name="Mcnair B."/>
            <person name="Wallis C."/>
            <person name="Fang F."/>
        </authorList>
    </citation>
    <scope>NUCLEOTIDE SEQUENCE [LARGE SCALE GENOMIC DNA]</scope>
    <source>
        <strain evidence="3 5">BM1</strain>
    </source>
</reference>
<feature type="coiled-coil region" evidence="1">
    <location>
        <begin position="90"/>
        <end position="121"/>
    </location>
</feature>